<dbReference type="InterPro" id="IPR032710">
    <property type="entry name" value="NTF2-like_dom_sf"/>
</dbReference>
<evidence type="ECO:0000313" key="2">
    <source>
        <dbReference type="Proteomes" id="UP000244924"/>
    </source>
</evidence>
<keyword evidence="2" id="KW-1185">Reference proteome</keyword>
<evidence type="ECO:0000313" key="1">
    <source>
        <dbReference type="EMBL" id="SPH24765.1"/>
    </source>
</evidence>
<dbReference type="SUPFAM" id="SSF54427">
    <property type="entry name" value="NTF2-like"/>
    <property type="match status" value="1"/>
</dbReference>
<protein>
    <recommendedName>
        <fullName evidence="3">SnoaL-like domain-containing protein</fullName>
    </recommendedName>
</protein>
<accession>A0A2R8BMV1</accession>
<dbReference type="Proteomes" id="UP000244924">
    <property type="component" value="Unassembled WGS sequence"/>
</dbReference>
<name>A0A2R8BMV1_9RHOB</name>
<dbReference type="EMBL" id="OMOQ01000004">
    <property type="protein sequence ID" value="SPH24765.1"/>
    <property type="molecule type" value="Genomic_DNA"/>
</dbReference>
<reference evidence="1 2" key="1">
    <citation type="submission" date="2018-03" db="EMBL/GenBank/DDBJ databases">
        <authorList>
            <person name="Keele B.F."/>
        </authorList>
    </citation>
    <scope>NUCLEOTIDE SEQUENCE [LARGE SCALE GENOMIC DNA]</scope>
    <source>
        <strain evidence="1 2">CECT 8626</strain>
    </source>
</reference>
<dbReference type="AlphaFoldDB" id="A0A2R8BMV1"/>
<gene>
    <name evidence="1" type="ORF">DEA8626_03802</name>
</gene>
<sequence>MMFEREFSTANTVCVVDWIHDADDVVSLEWRDPKGLRSCGIFMVVNSEIAFQRGYWGKLSFLKLHGLPIA</sequence>
<organism evidence="1 2">
    <name type="scientific">Albidovulum aquaemixtae</name>
    <dbReference type="NCBI Taxonomy" id="1542388"/>
    <lineage>
        <taxon>Bacteria</taxon>
        <taxon>Pseudomonadati</taxon>
        <taxon>Pseudomonadota</taxon>
        <taxon>Alphaproteobacteria</taxon>
        <taxon>Rhodobacterales</taxon>
        <taxon>Paracoccaceae</taxon>
        <taxon>Albidovulum</taxon>
    </lineage>
</organism>
<proteinExistence type="predicted"/>
<evidence type="ECO:0008006" key="3">
    <source>
        <dbReference type="Google" id="ProtNLM"/>
    </source>
</evidence>